<evidence type="ECO:0000256" key="1">
    <source>
        <dbReference type="SAM" id="MobiDB-lite"/>
    </source>
</evidence>
<accession>A0A7S4G3J4</accession>
<sequence length="118" mass="13497">MPQMPFPRLSARQHIGGPRRGIGFGEWGSRSALKRQDMQRIERDHSHIASHRELGRMTEWANGAQVSKCQSCTSMFHIAIRLVNSSRSIYKIPRAVGRPLSVIRQRRPFNVDHRPTVG</sequence>
<evidence type="ECO:0000313" key="2">
    <source>
        <dbReference type="EMBL" id="CAE0823899.1"/>
    </source>
</evidence>
<reference evidence="2" key="1">
    <citation type="submission" date="2021-01" db="EMBL/GenBank/DDBJ databases">
        <authorList>
            <person name="Corre E."/>
            <person name="Pelletier E."/>
            <person name="Niang G."/>
            <person name="Scheremetjew M."/>
            <person name="Finn R."/>
            <person name="Kale V."/>
            <person name="Holt S."/>
            <person name="Cochrane G."/>
            <person name="Meng A."/>
            <person name="Brown T."/>
            <person name="Cohen L."/>
        </authorList>
    </citation>
    <scope>NUCLEOTIDE SEQUENCE</scope>
    <source>
        <strain evidence="2">CCMP1594</strain>
    </source>
</reference>
<gene>
    <name evidence="2" type="ORF">EGYM00163_LOCUS35103</name>
</gene>
<proteinExistence type="predicted"/>
<name>A0A7S4G3J4_9EUGL</name>
<dbReference type="EMBL" id="HBJA01101925">
    <property type="protein sequence ID" value="CAE0823899.1"/>
    <property type="molecule type" value="Transcribed_RNA"/>
</dbReference>
<protein>
    <submittedName>
        <fullName evidence="2">Uncharacterized protein</fullName>
    </submittedName>
</protein>
<feature type="region of interest" description="Disordered" evidence="1">
    <location>
        <begin position="1"/>
        <end position="21"/>
    </location>
</feature>
<organism evidence="2">
    <name type="scientific">Eutreptiella gymnastica</name>
    <dbReference type="NCBI Taxonomy" id="73025"/>
    <lineage>
        <taxon>Eukaryota</taxon>
        <taxon>Discoba</taxon>
        <taxon>Euglenozoa</taxon>
        <taxon>Euglenida</taxon>
        <taxon>Spirocuta</taxon>
        <taxon>Euglenophyceae</taxon>
        <taxon>Eutreptiales</taxon>
        <taxon>Eutreptiaceae</taxon>
        <taxon>Eutreptiella</taxon>
    </lineage>
</organism>
<dbReference type="AlphaFoldDB" id="A0A7S4G3J4"/>